<keyword evidence="2" id="KW-1185">Reference proteome</keyword>
<dbReference type="EMBL" id="JBFATE010000023">
    <property type="protein sequence ID" value="MEV5249880.1"/>
    <property type="molecule type" value="Genomic_DNA"/>
</dbReference>
<sequence length="69" mass="7720">MDSHGESITGPVELYGGPLDGWRIEVDADPEPWVAIVSDHGRYPGGRSLYAPDTSGRWVWVRDLRPEEL</sequence>
<comment type="caution">
    <text evidence="1">The sequence shown here is derived from an EMBL/GenBank/DDBJ whole genome shotgun (WGS) entry which is preliminary data.</text>
</comment>
<evidence type="ECO:0000313" key="2">
    <source>
        <dbReference type="Proteomes" id="UP001552527"/>
    </source>
</evidence>
<proteinExistence type="predicted"/>
<accession>A0ABV3JNY3</accession>
<dbReference type="Proteomes" id="UP001552527">
    <property type="component" value="Unassembled WGS sequence"/>
</dbReference>
<name>A0ABV3JNY3_9ACTN</name>
<protein>
    <submittedName>
        <fullName evidence="1">Uncharacterized protein</fullName>
    </submittedName>
</protein>
<dbReference type="RefSeq" id="WP_364027457.1">
    <property type="nucleotide sequence ID" value="NZ_JBFATE010000023.1"/>
</dbReference>
<organism evidence="1 2">
    <name type="scientific">Streptomyces werraensis</name>
    <dbReference type="NCBI Taxonomy" id="68284"/>
    <lineage>
        <taxon>Bacteria</taxon>
        <taxon>Bacillati</taxon>
        <taxon>Actinomycetota</taxon>
        <taxon>Actinomycetes</taxon>
        <taxon>Kitasatosporales</taxon>
        <taxon>Streptomycetaceae</taxon>
        <taxon>Streptomyces</taxon>
    </lineage>
</organism>
<gene>
    <name evidence="1" type="ORF">AB0K95_32180</name>
</gene>
<evidence type="ECO:0000313" key="1">
    <source>
        <dbReference type="EMBL" id="MEV5249880.1"/>
    </source>
</evidence>
<reference evidence="1 2" key="1">
    <citation type="submission" date="2024-06" db="EMBL/GenBank/DDBJ databases">
        <title>The Natural Products Discovery Center: Release of the First 8490 Sequenced Strains for Exploring Actinobacteria Biosynthetic Diversity.</title>
        <authorList>
            <person name="Kalkreuter E."/>
            <person name="Kautsar S.A."/>
            <person name="Yang D."/>
            <person name="Bader C.D."/>
            <person name="Teijaro C.N."/>
            <person name="Fluegel L."/>
            <person name="Davis C.M."/>
            <person name="Simpson J.R."/>
            <person name="Lauterbach L."/>
            <person name="Steele A.D."/>
            <person name="Gui C."/>
            <person name="Meng S."/>
            <person name="Li G."/>
            <person name="Viehrig K."/>
            <person name="Ye F."/>
            <person name="Su P."/>
            <person name="Kiefer A.F."/>
            <person name="Nichols A."/>
            <person name="Cepeda A.J."/>
            <person name="Yan W."/>
            <person name="Fan B."/>
            <person name="Jiang Y."/>
            <person name="Adhikari A."/>
            <person name="Zheng C.-J."/>
            <person name="Schuster L."/>
            <person name="Cowan T.M."/>
            <person name="Smanski M.J."/>
            <person name="Chevrette M.G."/>
            <person name="De Carvalho L.P.S."/>
            <person name="Shen B."/>
        </authorList>
    </citation>
    <scope>NUCLEOTIDE SEQUENCE [LARGE SCALE GENOMIC DNA]</scope>
    <source>
        <strain evidence="1 2">NPDC052768</strain>
    </source>
</reference>